<name>A0A4Y2GF24_ARAVE</name>
<proteinExistence type="predicted"/>
<keyword evidence="1" id="KW-0732">Signal</keyword>
<dbReference type="EMBL" id="BGPR01001326">
    <property type="protein sequence ID" value="GBM51168.1"/>
    <property type="molecule type" value="Genomic_DNA"/>
</dbReference>
<accession>A0A4Y2GF24</accession>
<dbReference type="Proteomes" id="UP000499080">
    <property type="component" value="Unassembled WGS sequence"/>
</dbReference>
<evidence type="ECO:0000256" key="1">
    <source>
        <dbReference type="SAM" id="SignalP"/>
    </source>
</evidence>
<organism evidence="2 3">
    <name type="scientific">Araneus ventricosus</name>
    <name type="common">Orbweaver spider</name>
    <name type="synonym">Epeira ventricosa</name>
    <dbReference type="NCBI Taxonomy" id="182803"/>
    <lineage>
        <taxon>Eukaryota</taxon>
        <taxon>Metazoa</taxon>
        <taxon>Ecdysozoa</taxon>
        <taxon>Arthropoda</taxon>
        <taxon>Chelicerata</taxon>
        <taxon>Arachnida</taxon>
        <taxon>Araneae</taxon>
        <taxon>Araneomorphae</taxon>
        <taxon>Entelegynae</taxon>
        <taxon>Araneoidea</taxon>
        <taxon>Araneidae</taxon>
        <taxon>Araneus</taxon>
    </lineage>
</organism>
<evidence type="ECO:0000313" key="2">
    <source>
        <dbReference type="EMBL" id="GBM51168.1"/>
    </source>
</evidence>
<keyword evidence="3" id="KW-1185">Reference proteome</keyword>
<dbReference type="AlphaFoldDB" id="A0A4Y2GF24"/>
<protein>
    <submittedName>
        <fullName evidence="2">Uncharacterized protein</fullName>
    </submittedName>
</protein>
<feature type="chain" id="PRO_5021277341" evidence="1">
    <location>
        <begin position="18"/>
        <end position="123"/>
    </location>
</feature>
<gene>
    <name evidence="2" type="ORF">AVEN_254585_1</name>
</gene>
<evidence type="ECO:0000313" key="3">
    <source>
        <dbReference type="Proteomes" id="UP000499080"/>
    </source>
</evidence>
<sequence>MFLLLVWCGSFEMGAISGSLQTKSSSVGVRRLPAGAVWKLEMGAISGFVNTMRHELKLHRPILWIICLLHFNELPLRHLFERKSSGLTSYTRDIGRNLKGYEKLPRVSFNSIECELPGIDPTT</sequence>
<comment type="caution">
    <text evidence="2">The sequence shown here is derived from an EMBL/GenBank/DDBJ whole genome shotgun (WGS) entry which is preliminary data.</text>
</comment>
<feature type="signal peptide" evidence="1">
    <location>
        <begin position="1"/>
        <end position="17"/>
    </location>
</feature>
<reference evidence="2 3" key="1">
    <citation type="journal article" date="2019" name="Sci. Rep.">
        <title>Orb-weaving spider Araneus ventricosus genome elucidates the spidroin gene catalogue.</title>
        <authorList>
            <person name="Kono N."/>
            <person name="Nakamura H."/>
            <person name="Ohtoshi R."/>
            <person name="Moran D.A.P."/>
            <person name="Shinohara A."/>
            <person name="Yoshida Y."/>
            <person name="Fujiwara M."/>
            <person name="Mori M."/>
            <person name="Tomita M."/>
            <person name="Arakawa K."/>
        </authorList>
    </citation>
    <scope>NUCLEOTIDE SEQUENCE [LARGE SCALE GENOMIC DNA]</scope>
</reference>